<dbReference type="SUPFAM" id="SSF48726">
    <property type="entry name" value="Immunoglobulin"/>
    <property type="match status" value="1"/>
</dbReference>
<evidence type="ECO:0000313" key="4">
    <source>
        <dbReference type="EMBL" id="OXA37029.1"/>
    </source>
</evidence>
<accession>A0A226CVT8</accession>
<organism evidence="4 5">
    <name type="scientific">Folsomia candida</name>
    <name type="common">Springtail</name>
    <dbReference type="NCBI Taxonomy" id="158441"/>
    <lineage>
        <taxon>Eukaryota</taxon>
        <taxon>Metazoa</taxon>
        <taxon>Ecdysozoa</taxon>
        <taxon>Arthropoda</taxon>
        <taxon>Hexapoda</taxon>
        <taxon>Collembola</taxon>
        <taxon>Entomobryomorpha</taxon>
        <taxon>Isotomoidea</taxon>
        <taxon>Isotomidae</taxon>
        <taxon>Proisotominae</taxon>
        <taxon>Folsomia</taxon>
    </lineage>
</organism>
<evidence type="ECO:0000313" key="5">
    <source>
        <dbReference type="Proteomes" id="UP000198287"/>
    </source>
</evidence>
<dbReference type="InterPro" id="IPR007110">
    <property type="entry name" value="Ig-like_dom"/>
</dbReference>
<dbReference type="InterPro" id="IPR037448">
    <property type="entry name" value="Zig-8"/>
</dbReference>
<keyword evidence="2" id="KW-0812">Transmembrane</keyword>
<protein>
    <recommendedName>
        <fullName evidence="3">Ig-like domain-containing protein</fullName>
    </recommendedName>
</protein>
<keyword evidence="2" id="KW-0472">Membrane</keyword>
<dbReference type="GO" id="GO:0050808">
    <property type="term" value="P:synapse organization"/>
    <property type="evidence" value="ECO:0007669"/>
    <property type="project" value="TreeGrafter"/>
</dbReference>
<gene>
    <name evidence="4" type="ORF">Fcan01_28195</name>
</gene>
<dbReference type="PANTHER" id="PTHR23279:SF45">
    <property type="entry name" value="DEFECTIVE PROBOSCIS EXTENSION RESPONSE 12, ISOFORM C"/>
    <property type="match status" value="1"/>
</dbReference>
<evidence type="ECO:0000256" key="2">
    <source>
        <dbReference type="SAM" id="Phobius"/>
    </source>
</evidence>
<keyword evidence="2" id="KW-1133">Transmembrane helix</keyword>
<feature type="transmembrane region" description="Helical" evidence="2">
    <location>
        <begin position="150"/>
        <end position="168"/>
    </location>
</feature>
<dbReference type="PROSITE" id="PS50835">
    <property type="entry name" value="IG_LIKE"/>
    <property type="match status" value="1"/>
</dbReference>
<dbReference type="InterPro" id="IPR013783">
    <property type="entry name" value="Ig-like_fold"/>
</dbReference>
<evidence type="ECO:0000256" key="1">
    <source>
        <dbReference type="SAM" id="MobiDB-lite"/>
    </source>
</evidence>
<dbReference type="EMBL" id="LNIX01000066">
    <property type="protein sequence ID" value="OXA37029.1"/>
    <property type="molecule type" value="Genomic_DNA"/>
</dbReference>
<reference evidence="4 5" key="1">
    <citation type="submission" date="2015-12" db="EMBL/GenBank/DDBJ databases">
        <title>The genome of Folsomia candida.</title>
        <authorList>
            <person name="Faddeeva A."/>
            <person name="Derks M.F."/>
            <person name="Anvar Y."/>
            <person name="Smit S."/>
            <person name="Van Straalen N."/>
            <person name="Roelofs D."/>
        </authorList>
    </citation>
    <scope>NUCLEOTIDE SEQUENCE [LARGE SCALE GENOMIC DNA]</scope>
    <source>
        <strain evidence="4 5">VU population</strain>
        <tissue evidence="4">Whole body</tissue>
    </source>
</reference>
<feature type="region of interest" description="Disordered" evidence="1">
    <location>
        <begin position="111"/>
        <end position="131"/>
    </location>
</feature>
<dbReference type="Proteomes" id="UP000198287">
    <property type="component" value="Unassembled WGS sequence"/>
</dbReference>
<comment type="caution">
    <text evidence="4">The sequence shown here is derived from an EMBL/GenBank/DDBJ whole genome shotgun (WGS) entry which is preliminary data.</text>
</comment>
<dbReference type="STRING" id="158441.A0A226CVT8"/>
<sequence length="172" mass="19170">MPQIPKPILKQEDKKCCSVVVMAKSPKVPEFIFWYHNELMINYGSSREVTVRTEPGLRTQSRLTIRDARISDSGNYSCKTPHAEPASIFVYVSQASGLFSGDKIAAIQRRTNNNSPSSATSSGSSGPTTLSSTSLLRRVHLFEERRKSFFCSRLTISAIIITIPLLLYPDLE</sequence>
<proteinExistence type="predicted"/>
<evidence type="ECO:0000259" key="3">
    <source>
        <dbReference type="PROSITE" id="PS50835"/>
    </source>
</evidence>
<dbReference type="AlphaFoldDB" id="A0A226CVT8"/>
<dbReference type="InterPro" id="IPR036179">
    <property type="entry name" value="Ig-like_dom_sf"/>
</dbReference>
<dbReference type="Gene3D" id="2.60.40.10">
    <property type="entry name" value="Immunoglobulins"/>
    <property type="match status" value="1"/>
</dbReference>
<dbReference type="OrthoDB" id="10031887at2759"/>
<feature type="domain" description="Ig-like" evidence="3">
    <location>
        <begin position="17"/>
        <end position="89"/>
    </location>
</feature>
<dbReference type="PANTHER" id="PTHR23279">
    <property type="entry name" value="DEFECTIVE PROBOSCIS EXTENSION RESPONSE DPR -RELATED"/>
    <property type="match status" value="1"/>
</dbReference>
<name>A0A226CVT8_FOLCA</name>
<dbReference type="GO" id="GO:0032589">
    <property type="term" value="C:neuron projection membrane"/>
    <property type="evidence" value="ECO:0007669"/>
    <property type="project" value="TreeGrafter"/>
</dbReference>
<keyword evidence="5" id="KW-1185">Reference proteome</keyword>